<protein>
    <submittedName>
        <fullName evidence="2">PQQ-binding-like beta-propeller repeat protein</fullName>
    </submittedName>
</protein>
<evidence type="ECO:0000313" key="3">
    <source>
        <dbReference type="Proteomes" id="UP001596012"/>
    </source>
</evidence>
<accession>A0ABV8YLH6</accession>
<dbReference type="InterPro" id="IPR002372">
    <property type="entry name" value="PQQ_rpt_dom"/>
</dbReference>
<dbReference type="SMART" id="SM00564">
    <property type="entry name" value="PQQ"/>
    <property type="match status" value="4"/>
</dbReference>
<dbReference type="InterPro" id="IPR011047">
    <property type="entry name" value="Quinoprotein_ADH-like_sf"/>
</dbReference>
<dbReference type="SUPFAM" id="SSF50998">
    <property type="entry name" value="Quinoprotein alcohol dehydrogenase-like"/>
    <property type="match status" value="1"/>
</dbReference>
<keyword evidence="3" id="KW-1185">Reference proteome</keyword>
<organism evidence="2 3">
    <name type="scientific">Streptomyces xiangluensis</name>
    <dbReference type="NCBI Taxonomy" id="2665720"/>
    <lineage>
        <taxon>Bacteria</taxon>
        <taxon>Bacillati</taxon>
        <taxon>Actinomycetota</taxon>
        <taxon>Actinomycetes</taxon>
        <taxon>Kitasatosporales</taxon>
        <taxon>Streptomycetaceae</taxon>
        <taxon>Streptomyces</taxon>
    </lineage>
</organism>
<dbReference type="Gene3D" id="2.40.10.480">
    <property type="match status" value="1"/>
</dbReference>
<name>A0ABV8YLH6_9ACTN</name>
<evidence type="ECO:0000313" key="2">
    <source>
        <dbReference type="EMBL" id="MFC4464643.1"/>
    </source>
</evidence>
<dbReference type="EMBL" id="JBHSFG010000016">
    <property type="protein sequence ID" value="MFC4464643.1"/>
    <property type="molecule type" value="Genomic_DNA"/>
</dbReference>
<reference evidence="3" key="1">
    <citation type="journal article" date="2019" name="Int. J. Syst. Evol. Microbiol.">
        <title>The Global Catalogue of Microorganisms (GCM) 10K type strain sequencing project: providing services to taxonomists for standard genome sequencing and annotation.</title>
        <authorList>
            <consortium name="The Broad Institute Genomics Platform"/>
            <consortium name="The Broad Institute Genome Sequencing Center for Infectious Disease"/>
            <person name="Wu L."/>
            <person name="Ma J."/>
        </authorList>
    </citation>
    <scope>NUCLEOTIDE SEQUENCE [LARGE SCALE GENOMIC DNA]</scope>
    <source>
        <strain evidence="3">DT43</strain>
    </source>
</reference>
<dbReference type="Gene3D" id="2.40.128.630">
    <property type="match status" value="2"/>
</dbReference>
<feature type="domain" description="Pyrrolo-quinoline quinone repeat" evidence="1">
    <location>
        <begin position="196"/>
        <end position="242"/>
    </location>
</feature>
<evidence type="ECO:0000259" key="1">
    <source>
        <dbReference type="Pfam" id="PF13360"/>
    </source>
</evidence>
<dbReference type="Proteomes" id="UP001596012">
    <property type="component" value="Unassembled WGS sequence"/>
</dbReference>
<dbReference type="PANTHER" id="PTHR34512:SF30">
    <property type="entry name" value="OUTER MEMBRANE PROTEIN ASSEMBLY FACTOR BAMB"/>
    <property type="match status" value="1"/>
</dbReference>
<proteinExistence type="predicted"/>
<feature type="domain" description="Pyrrolo-quinoline quinone repeat" evidence="1">
    <location>
        <begin position="91"/>
        <end position="190"/>
    </location>
</feature>
<dbReference type="Pfam" id="PF13360">
    <property type="entry name" value="PQQ_2"/>
    <property type="match status" value="2"/>
</dbReference>
<gene>
    <name evidence="2" type="ORF">ACFPH6_08750</name>
</gene>
<comment type="caution">
    <text evidence="2">The sequence shown here is derived from an EMBL/GenBank/DDBJ whole genome shotgun (WGS) entry which is preliminary data.</text>
</comment>
<dbReference type="RefSeq" id="WP_386339764.1">
    <property type="nucleotide sequence ID" value="NZ_JBHSFG010000016.1"/>
</dbReference>
<sequence>MSACLQRNPSDRPTAKDLLDGLARLPQPRSGIVPVAADWLPEAILTVIGKFSVSAPDRKRPGRVRWRASTGKSVWSSPAVSGGVVYFGSFDGHVYALDAATGKVRWKFSTDSYNSSSPAISGGIVYVGGYRNLYALDAGTGKLRWKTHTKGDIDSRPAVSGGVVYVGVRDGHVYALDAATGRVRWKTHTENYFSSPAVSRGVIYIGSRDKCLYALDAATGKVRWKTPTGGQNVATPTISGGVHRRQGLLHVRPGCGLIFEASE</sequence>
<dbReference type="InterPro" id="IPR018391">
    <property type="entry name" value="PQQ_b-propeller_rpt"/>
</dbReference>
<dbReference type="PANTHER" id="PTHR34512">
    <property type="entry name" value="CELL SURFACE PROTEIN"/>
    <property type="match status" value="1"/>
</dbReference>